<evidence type="ECO:0000256" key="1">
    <source>
        <dbReference type="ARBA" id="ARBA00004924"/>
    </source>
</evidence>
<evidence type="ECO:0000256" key="2">
    <source>
        <dbReference type="ARBA" id="ARBA00022450"/>
    </source>
</evidence>
<evidence type="ECO:0000256" key="3">
    <source>
        <dbReference type="ARBA" id="ARBA00022553"/>
    </source>
</evidence>
<protein>
    <recommendedName>
        <fullName evidence="4">Carrier domain-containing protein</fullName>
    </recommendedName>
</protein>
<sequence>MPYLSYIPFSPRRWRSNVSLTPERVREDVAEVLSAPAADIPEEENLLDRGLDSIRVMTLVERWRAAGVETTFVELAEQPTLSDWYRLVGERQEQAR</sequence>
<dbReference type="Proteomes" id="UP000248544">
    <property type="component" value="Unassembled WGS sequence"/>
</dbReference>
<gene>
    <name evidence="5" type="ORF">C1I98_26360</name>
</gene>
<evidence type="ECO:0000313" key="6">
    <source>
        <dbReference type="Proteomes" id="UP000248544"/>
    </source>
</evidence>
<evidence type="ECO:0000313" key="5">
    <source>
        <dbReference type="EMBL" id="PZG36798.1"/>
    </source>
</evidence>
<keyword evidence="2" id="KW-0596">Phosphopantetheine</keyword>
<comment type="caution">
    <text evidence="5">The sequence shown here is derived from an EMBL/GenBank/DDBJ whole genome shotgun (WGS) entry which is preliminary data.</text>
</comment>
<keyword evidence="6" id="KW-1185">Reference proteome</keyword>
<dbReference type="InterPro" id="IPR036736">
    <property type="entry name" value="ACP-like_sf"/>
</dbReference>
<evidence type="ECO:0000259" key="4">
    <source>
        <dbReference type="PROSITE" id="PS50075"/>
    </source>
</evidence>
<dbReference type="EMBL" id="POUA01000250">
    <property type="protein sequence ID" value="PZG36798.1"/>
    <property type="molecule type" value="Genomic_DNA"/>
</dbReference>
<organism evidence="5 6">
    <name type="scientific">Spongiactinospora gelatinilytica</name>
    <dbReference type="NCBI Taxonomy" id="2666298"/>
    <lineage>
        <taxon>Bacteria</taxon>
        <taxon>Bacillati</taxon>
        <taxon>Actinomycetota</taxon>
        <taxon>Actinomycetes</taxon>
        <taxon>Streptosporangiales</taxon>
        <taxon>Streptosporangiaceae</taxon>
        <taxon>Spongiactinospora</taxon>
    </lineage>
</organism>
<feature type="domain" description="Carrier" evidence="4">
    <location>
        <begin position="16"/>
        <end position="92"/>
    </location>
</feature>
<dbReference type="Gene3D" id="1.10.1200.10">
    <property type="entry name" value="ACP-like"/>
    <property type="match status" value="1"/>
</dbReference>
<dbReference type="InterPro" id="IPR009081">
    <property type="entry name" value="PP-bd_ACP"/>
</dbReference>
<name>A0A2W2GI35_9ACTN</name>
<accession>A0A2W2GI35</accession>
<dbReference type="FunFam" id="1.10.1200.10:FF:000021">
    <property type="entry name" value="Isochorismatase"/>
    <property type="match status" value="1"/>
</dbReference>
<dbReference type="PROSITE" id="PS50075">
    <property type="entry name" value="CARRIER"/>
    <property type="match status" value="1"/>
</dbReference>
<dbReference type="Pfam" id="PF00550">
    <property type="entry name" value="PP-binding"/>
    <property type="match status" value="1"/>
</dbReference>
<reference evidence="5 6" key="1">
    <citation type="submission" date="2018-01" db="EMBL/GenBank/DDBJ databases">
        <title>Draft genome sequence of Sphaerisporangium sp. 7K107.</title>
        <authorList>
            <person name="Sahin N."/>
            <person name="Saygin H."/>
            <person name="Ay H."/>
        </authorList>
    </citation>
    <scope>NUCLEOTIDE SEQUENCE [LARGE SCALE GENOMIC DNA]</scope>
    <source>
        <strain evidence="5 6">7K107</strain>
    </source>
</reference>
<dbReference type="AlphaFoldDB" id="A0A2W2GI35"/>
<keyword evidence="3" id="KW-0597">Phosphoprotein</keyword>
<dbReference type="SUPFAM" id="SSF47336">
    <property type="entry name" value="ACP-like"/>
    <property type="match status" value="1"/>
</dbReference>
<proteinExistence type="predicted"/>
<comment type="pathway">
    <text evidence="1">Siderophore biosynthesis.</text>
</comment>